<dbReference type="RefSeq" id="WP_035484962.1">
    <property type="nucleotide sequence ID" value="NZ_CADFGL010000082.1"/>
</dbReference>
<evidence type="ECO:0000313" key="2">
    <source>
        <dbReference type="Proteomes" id="UP000494249"/>
    </source>
</evidence>
<proteinExistence type="predicted"/>
<reference evidence="1 2" key="1">
    <citation type="submission" date="2020-04" db="EMBL/GenBank/DDBJ databases">
        <authorList>
            <person name="De Canck E."/>
        </authorList>
    </citation>
    <scope>NUCLEOTIDE SEQUENCE [LARGE SCALE GENOMIC DNA]</scope>
    <source>
        <strain evidence="1 2">LMG 22037</strain>
    </source>
</reference>
<dbReference type="SUPFAM" id="SSF53474">
    <property type="entry name" value="alpha/beta-Hydrolases"/>
    <property type="match status" value="1"/>
</dbReference>
<dbReference type="EMBL" id="CADIKB010000088">
    <property type="protein sequence ID" value="CAB3742637.1"/>
    <property type="molecule type" value="Genomic_DNA"/>
</dbReference>
<dbReference type="InterPro" id="IPR003386">
    <property type="entry name" value="LACT/PDAT_acylTrfase"/>
</dbReference>
<sequence length="527" mass="58505">MTVERILAAKHADDGSVHYLSASSPSDDSHAVCHMVPDRVIPVIFVPGVMGSNLMNNKNQPVWVVNSGPGMLAWSWKDAAYRKQTLNPTNTQVFHSGDRPKGTPLTDAEKISRGWGTVSKKSYGDWLVWIQDALDDAHAGTNHGRNGLRNSLIKQVVAPGLETLSDEEVELSYQYRLPVHAVGYNWLKSNHDSSQYLAGEIKRIMDDYSKRYRCEKVIVVTHSMGGLVARHCSEVLGLSKKILGVVHSVMPAIGSATAYKRVKAGWEPGNTIEEGIGRNVLGATAAEITAVFAQSPGPLQLLPDANYGNGWLKIRDGGQFVSLPEKNDPYGEIYTQRGKWWGLIDDKLINPLDTNKVNVDHDWEKFQSLIDNKVKPFHAAISLRYHAHTYAFYGDDKVHKAWGDVVWRRTLPKPNQFSTSTPPIAKPLELEGKWDSRTGAQRVIDRTKQPFPPMEEFVLQPAEENGDGTVPIRSGRAPMPYTKACVAFEGIDHEGAYNPLPCRLFALRAITRLVSNVKGTSMEYEAC</sequence>
<dbReference type="AlphaFoldDB" id="A0A6J5CSE2"/>
<organism evidence="1 2">
    <name type="scientific">Paraburkholderia phenoliruptrix</name>
    <dbReference type="NCBI Taxonomy" id="252970"/>
    <lineage>
        <taxon>Bacteria</taxon>
        <taxon>Pseudomonadati</taxon>
        <taxon>Pseudomonadota</taxon>
        <taxon>Betaproteobacteria</taxon>
        <taxon>Burkholderiales</taxon>
        <taxon>Burkholderiaceae</taxon>
        <taxon>Paraburkholderia</taxon>
    </lineage>
</organism>
<dbReference type="InterPro" id="IPR029058">
    <property type="entry name" value="AB_hydrolase_fold"/>
</dbReference>
<dbReference type="PANTHER" id="PTHR11440">
    <property type="entry name" value="LECITHIN-CHOLESTEROL ACYLTRANSFERASE-RELATED"/>
    <property type="match status" value="1"/>
</dbReference>
<evidence type="ECO:0000313" key="1">
    <source>
        <dbReference type="EMBL" id="CAB3742637.1"/>
    </source>
</evidence>
<name>A0A6J5CSE2_9BURK</name>
<protein>
    <submittedName>
        <fullName evidence="1">Uncharacterized protein</fullName>
    </submittedName>
</protein>
<dbReference type="Proteomes" id="UP000494249">
    <property type="component" value="Unassembled WGS sequence"/>
</dbReference>
<dbReference type="GO" id="GO:0006629">
    <property type="term" value="P:lipid metabolic process"/>
    <property type="evidence" value="ECO:0007669"/>
    <property type="project" value="InterPro"/>
</dbReference>
<accession>A0A6J5CSE2</accession>
<dbReference type="Pfam" id="PF02450">
    <property type="entry name" value="LCAT"/>
    <property type="match status" value="1"/>
</dbReference>
<gene>
    <name evidence="1" type="ORF">LMG22037_06618</name>
</gene>
<dbReference type="Gene3D" id="3.40.50.1820">
    <property type="entry name" value="alpha/beta hydrolase"/>
    <property type="match status" value="1"/>
</dbReference>
<dbReference type="GO" id="GO:0008374">
    <property type="term" value="F:O-acyltransferase activity"/>
    <property type="evidence" value="ECO:0007669"/>
    <property type="project" value="InterPro"/>
</dbReference>